<name>E6J0Y9_STRAP</name>
<reference evidence="1 2" key="1">
    <citation type="submission" date="2010-11" db="EMBL/GenBank/DDBJ databases">
        <authorList>
            <person name="Weinstock G."/>
            <person name="Sodergren E."/>
            <person name="Clifton S."/>
            <person name="Fulton L."/>
            <person name="Fulton B."/>
            <person name="Courtney L."/>
            <person name="Fronick C."/>
            <person name="Harrison M."/>
            <person name="Strong C."/>
            <person name="Farmer C."/>
            <person name="Delahaunty K."/>
            <person name="Markovic C."/>
            <person name="Hall O."/>
            <person name="Minx P."/>
            <person name="Tomlinson C."/>
            <person name="Mitreva M."/>
            <person name="Hou S."/>
            <person name="Chen J."/>
            <person name="Wollam A."/>
            <person name="Pepin K.H."/>
            <person name="Johnson M."/>
            <person name="Bhonagiri V."/>
            <person name="Zhang X."/>
            <person name="Suruliraj S."/>
            <person name="Warren W."/>
            <person name="Chinwalla A."/>
            <person name="Mardis E.R."/>
            <person name="Wilson R.K."/>
        </authorList>
    </citation>
    <scope>NUCLEOTIDE SEQUENCE [LARGE SCALE GENOMIC DNA]</scope>
    <source>
        <strain evidence="1 2">F0211</strain>
    </source>
</reference>
<comment type="caution">
    <text evidence="1">The sequence shown here is derived from an EMBL/GenBank/DDBJ whole genome shotgun (WGS) entry which is preliminary data.</text>
</comment>
<sequence length="51" mass="6234">MKLLKFILSLETFFCSSCFLAIFSPENQKREWRLGQKSDLKYKKRTKLVFW</sequence>
<protein>
    <submittedName>
        <fullName evidence="1">Uncharacterized protein</fullName>
    </submittedName>
</protein>
<dbReference type="AlphaFoldDB" id="E6J0Y9"/>
<dbReference type="Proteomes" id="UP000002973">
    <property type="component" value="Unassembled WGS sequence"/>
</dbReference>
<evidence type="ECO:0000313" key="1">
    <source>
        <dbReference type="EMBL" id="EFU22475.1"/>
    </source>
</evidence>
<evidence type="ECO:0000313" key="2">
    <source>
        <dbReference type="Proteomes" id="UP000002973"/>
    </source>
</evidence>
<gene>
    <name evidence="1" type="ORF">HMPREF0813_00912</name>
</gene>
<proteinExistence type="predicted"/>
<dbReference type="EMBL" id="AECT01000015">
    <property type="protein sequence ID" value="EFU22475.1"/>
    <property type="molecule type" value="Genomic_DNA"/>
</dbReference>
<organism evidence="1 2">
    <name type="scientific">Streptococcus anginosus F0211</name>
    <dbReference type="NCBI Taxonomy" id="706437"/>
    <lineage>
        <taxon>Bacteria</taxon>
        <taxon>Bacillati</taxon>
        <taxon>Bacillota</taxon>
        <taxon>Bacilli</taxon>
        <taxon>Lactobacillales</taxon>
        <taxon>Streptococcaceae</taxon>
        <taxon>Streptococcus</taxon>
        <taxon>Streptococcus anginosus group</taxon>
    </lineage>
</organism>
<accession>E6J0Y9</accession>